<dbReference type="InterPro" id="IPR029044">
    <property type="entry name" value="Nucleotide-diphossugar_trans"/>
</dbReference>
<protein>
    <submittedName>
        <fullName evidence="5">Glycosyltransferase</fullName>
    </submittedName>
</protein>
<dbReference type="EMBL" id="SCIU01000009">
    <property type="protein sequence ID" value="RXB32171.1"/>
    <property type="molecule type" value="Genomic_DNA"/>
</dbReference>
<comment type="similarity">
    <text evidence="1">Belongs to the glycosyltransferase 2 family.</text>
</comment>
<dbReference type="SUPFAM" id="SSF53448">
    <property type="entry name" value="Nucleotide-diphospho-sugar transferases"/>
    <property type="match status" value="1"/>
</dbReference>
<dbReference type="InterPro" id="IPR050834">
    <property type="entry name" value="Glycosyltransf_2"/>
</dbReference>
<comment type="caution">
    <text evidence="5">The sequence shown here is derived from an EMBL/GenBank/DDBJ whole genome shotgun (WGS) entry which is preliminary data.</text>
</comment>
<keyword evidence="2" id="KW-0328">Glycosyltransferase</keyword>
<evidence type="ECO:0000259" key="4">
    <source>
        <dbReference type="Pfam" id="PF00535"/>
    </source>
</evidence>
<evidence type="ECO:0000313" key="5">
    <source>
        <dbReference type="EMBL" id="RXB32171.1"/>
    </source>
</evidence>
<dbReference type="AlphaFoldDB" id="A0A9Q7KCG9"/>
<evidence type="ECO:0000256" key="2">
    <source>
        <dbReference type="ARBA" id="ARBA00022676"/>
    </source>
</evidence>
<sequence>MKFTVLLSLYNRESKHNLFDCLESIKSNTIKPEQIVIVYDGPISEELDSIVTSFIKYLPIEKIKISENIGLGNALNYGLNFCRHEIVFRMDTDDKCKSTRFERQLEIIKIKNDIVLMGSAIEEFNESMTVSHGVRFSAEYHDDIINYAKRRNPFNHMSVVFKKSIIQGLGGYQHHYFMEDYNLWLRVIAAGYKTYNIPEVLVYVRGGDKMLGRRKGIPYVISEVKLAKLKYNLKIDSNAGVIISATMRILPRLLPVFLLKQIYKVLRKSKS</sequence>
<dbReference type="GO" id="GO:0016757">
    <property type="term" value="F:glycosyltransferase activity"/>
    <property type="evidence" value="ECO:0007669"/>
    <property type="project" value="UniProtKB-KW"/>
</dbReference>
<reference evidence="5 6" key="1">
    <citation type="submission" date="2019-01" db="EMBL/GenBank/DDBJ databases">
        <title>Genomic analysis of febrile catheter-associated UTI E. coli isolates.</title>
        <authorList>
            <person name="Potter R."/>
            <person name="Zou Z."/>
            <person name="Henderson J."/>
            <person name="Dantas G."/>
        </authorList>
    </citation>
    <scope>NUCLEOTIDE SEQUENCE [LARGE SCALE GENOMIC DNA]</scope>
    <source>
        <strain evidence="5 6">49_rectal</strain>
    </source>
</reference>
<keyword evidence="3" id="KW-0808">Transferase</keyword>
<dbReference type="Proteomes" id="UP000290652">
    <property type="component" value="Unassembled WGS sequence"/>
</dbReference>
<organism evidence="5 6">
    <name type="scientific">Escherichia coli</name>
    <dbReference type="NCBI Taxonomy" id="562"/>
    <lineage>
        <taxon>Bacteria</taxon>
        <taxon>Pseudomonadati</taxon>
        <taxon>Pseudomonadota</taxon>
        <taxon>Gammaproteobacteria</taxon>
        <taxon>Enterobacterales</taxon>
        <taxon>Enterobacteriaceae</taxon>
        <taxon>Escherichia</taxon>
    </lineage>
</organism>
<dbReference type="PANTHER" id="PTHR43685">
    <property type="entry name" value="GLYCOSYLTRANSFERASE"/>
    <property type="match status" value="1"/>
</dbReference>
<evidence type="ECO:0000256" key="1">
    <source>
        <dbReference type="ARBA" id="ARBA00006739"/>
    </source>
</evidence>
<dbReference type="PANTHER" id="PTHR43685:SF5">
    <property type="entry name" value="GLYCOSYLTRANSFERASE EPSE-RELATED"/>
    <property type="match status" value="1"/>
</dbReference>
<evidence type="ECO:0000256" key="3">
    <source>
        <dbReference type="ARBA" id="ARBA00022679"/>
    </source>
</evidence>
<evidence type="ECO:0000313" key="6">
    <source>
        <dbReference type="Proteomes" id="UP000290652"/>
    </source>
</evidence>
<proteinExistence type="inferred from homology"/>
<dbReference type="InterPro" id="IPR001173">
    <property type="entry name" value="Glyco_trans_2-like"/>
</dbReference>
<dbReference type="Gene3D" id="3.90.550.10">
    <property type="entry name" value="Spore Coat Polysaccharide Biosynthesis Protein SpsA, Chain A"/>
    <property type="match status" value="1"/>
</dbReference>
<dbReference type="Pfam" id="PF00535">
    <property type="entry name" value="Glycos_transf_2"/>
    <property type="match status" value="1"/>
</dbReference>
<dbReference type="RefSeq" id="WP_000673483.1">
    <property type="nucleotide sequence ID" value="NZ_AP026937.1"/>
</dbReference>
<name>A0A9Q7KCG9_ECOLX</name>
<accession>A0A9Q7KCG9</accession>
<feature type="domain" description="Glycosyltransferase 2-like" evidence="4">
    <location>
        <begin position="5"/>
        <end position="135"/>
    </location>
</feature>
<gene>
    <name evidence="5" type="ORF">EPS97_07100</name>
</gene>